<comment type="caution">
    <text evidence="3">The sequence shown here is derived from an EMBL/GenBank/DDBJ whole genome shotgun (WGS) entry which is preliminary data.</text>
</comment>
<evidence type="ECO:0000256" key="2">
    <source>
        <dbReference type="ARBA" id="ARBA00022801"/>
    </source>
</evidence>
<dbReference type="GO" id="GO:0000270">
    <property type="term" value="P:peptidoglycan metabolic process"/>
    <property type="evidence" value="ECO:0007669"/>
    <property type="project" value="TreeGrafter"/>
</dbReference>
<name>A0A5J4S5R3_9ZZZZ</name>
<dbReference type="PANTHER" id="PTHR30023">
    <property type="entry name" value="D-ALANYL-D-ALANINE CARBOXYPEPTIDASE"/>
    <property type="match status" value="1"/>
</dbReference>
<organism evidence="3">
    <name type="scientific">termite gut metagenome</name>
    <dbReference type="NCBI Taxonomy" id="433724"/>
    <lineage>
        <taxon>unclassified sequences</taxon>
        <taxon>metagenomes</taxon>
        <taxon>organismal metagenomes</taxon>
    </lineage>
</organism>
<protein>
    <submittedName>
        <fullName evidence="3">D-alanyl-D-alanine carboxypeptidase</fullName>
        <ecNumber evidence="3">3.4.16.4</ecNumber>
    </submittedName>
</protein>
<dbReference type="EC" id="3.4.16.4" evidence="3"/>
<keyword evidence="3" id="KW-0121">Carboxypeptidase</keyword>
<dbReference type="InterPro" id="IPR012338">
    <property type="entry name" value="Beta-lactam/transpept-like"/>
</dbReference>
<proteinExistence type="inferred from homology"/>
<dbReference type="GO" id="GO:0009002">
    <property type="term" value="F:serine-type D-Ala-D-Ala carboxypeptidase activity"/>
    <property type="evidence" value="ECO:0007669"/>
    <property type="project" value="UniProtKB-EC"/>
</dbReference>
<comment type="similarity">
    <text evidence="1">Belongs to the peptidase S13 family.</text>
</comment>
<dbReference type="NCBIfam" id="TIGR00666">
    <property type="entry name" value="PBP4"/>
    <property type="match status" value="1"/>
</dbReference>
<dbReference type="Gene3D" id="3.50.80.20">
    <property type="entry name" value="D-Ala-D-Ala carboxypeptidase C, peptidase S13"/>
    <property type="match status" value="1"/>
</dbReference>
<dbReference type="EMBL" id="SNRY01000389">
    <property type="protein sequence ID" value="KAA6341436.1"/>
    <property type="molecule type" value="Genomic_DNA"/>
</dbReference>
<keyword evidence="3" id="KW-0645">Protease</keyword>
<dbReference type="Pfam" id="PF02113">
    <property type="entry name" value="Peptidase_S13"/>
    <property type="match status" value="1"/>
</dbReference>
<dbReference type="SUPFAM" id="SSF56601">
    <property type="entry name" value="beta-lactamase/transpeptidase-like"/>
    <property type="match status" value="1"/>
</dbReference>
<dbReference type="AlphaFoldDB" id="A0A5J4S5R3"/>
<dbReference type="InterPro" id="IPR000667">
    <property type="entry name" value="Peptidase_S13"/>
</dbReference>
<evidence type="ECO:0000256" key="1">
    <source>
        <dbReference type="ARBA" id="ARBA00006096"/>
    </source>
</evidence>
<keyword evidence="2 3" id="KW-0378">Hydrolase</keyword>
<sequence length="473" mass="52921">MLVKRVCLFLGLFLFISFPALWGQNDLTARLDLLIKNNLPSGSEVGVSIYDLTDRHPLYAYRADKLSRPASTMKLLTSITTLAQLRWDDPFRTEVWYKGFIEYDVLYGDIYVVGGFDPEFDDEAMDSLVNEVAAFPFSSIEGTVYGDVSMKDSLYWGNGWLWDDNPSSFQPYLSPLMYHKGMVKITATPGKRGEKAVLQCEPQSSFYALYNETQSHTPSAGKFLVSRNWLKNENKIVVSGNVEHKRTGEVNVYTSQDFFMHTFVERLCEKGITIPDAYAYSEFAPDTTAVRMASWDTSVQDAMSQLLKESDNLNAEAFLHRLGAQYTGKKRASADDGIQAIKHLIEQLGHSPDDYKLVDGSGLSNYNYVSPGLLVDLLKYAYSSTEIFQGLYKSLPIAGIDGTLKDRMKTGKAYRNITAKTGTITGISCLAGYVQTSGNHILAFAIMNQNTLSASKARKLQDMICEELAKYSF</sequence>
<dbReference type="Gene3D" id="3.40.710.10">
    <property type="entry name" value="DD-peptidase/beta-lactamase superfamily"/>
    <property type="match status" value="2"/>
</dbReference>
<evidence type="ECO:0000313" key="3">
    <source>
        <dbReference type="EMBL" id="KAA6341436.1"/>
    </source>
</evidence>
<gene>
    <name evidence="3" type="ORF">EZS27_010746</name>
</gene>
<dbReference type="GO" id="GO:0006508">
    <property type="term" value="P:proteolysis"/>
    <property type="evidence" value="ECO:0007669"/>
    <property type="project" value="InterPro"/>
</dbReference>
<dbReference type="PANTHER" id="PTHR30023:SF0">
    <property type="entry name" value="PENICILLIN-SENSITIVE CARBOXYPEPTIDASE A"/>
    <property type="match status" value="1"/>
</dbReference>
<reference evidence="3" key="1">
    <citation type="submission" date="2019-03" db="EMBL/GenBank/DDBJ databases">
        <title>Single cell metagenomics reveals metabolic interactions within the superorganism composed of flagellate Streblomastix strix and complex community of Bacteroidetes bacteria on its surface.</title>
        <authorList>
            <person name="Treitli S.C."/>
            <person name="Kolisko M."/>
            <person name="Husnik F."/>
            <person name="Keeling P."/>
            <person name="Hampl V."/>
        </authorList>
    </citation>
    <scope>NUCLEOTIDE SEQUENCE</scope>
    <source>
        <strain evidence="3">STM</strain>
    </source>
</reference>
<accession>A0A5J4S5R3</accession>
<dbReference type="PRINTS" id="PR00922">
    <property type="entry name" value="DADACBPTASE3"/>
</dbReference>